<comment type="similarity">
    <text evidence="1">Belongs to the LysR transcriptional regulatory family.</text>
</comment>
<evidence type="ECO:0000256" key="4">
    <source>
        <dbReference type="ARBA" id="ARBA00023163"/>
    </source>
</evidence>
<feature type="domain" description="HTH lysR-type" evidence="5">
    <location>
        <begin position="1"/>
        <end position="60"/>
    </location>
</feature>
<dbReference type="EMBL" id="JARXRN010000011">
    <property type="protein sequence ID" value="MDH5829049.1"/>
    <property type="molecule type" value="Genomic_DNA"/>
</dbReference>
<dbReference type="InterPro" id="IPR000847">
    <property type="entry name" value="LysR_HTH_N"/>
</dbReference>
<dbReference type="SUPFAM" id="SSF46785">
    <property type="entry name" value="Winged helix' DNA-binding domain"/>
    <property type="match status" value="1"/>
</dbReference>
<dbReference type="SUPFAM" id="SSF53850">
    <property type="entry name" value="Periplasmic binding protein-like II"/>
    <property type="match status" value="1"/>
</dbReference>
<proteinExistence type="inferred from homology"/>
<dbReference type="Pfam" id="PF00126">
    <property type="entry name" value="HTH_1"/>
    <property type="match status" value="1"/>
</dbReference>
<keyword evidence="2" id="KW-0805">Transcription regulation</keyword>
<organism evidence="6 7">
    <name type="scientific">Luteimonas rhizosphaericola</name>
    <dbReference type="NCBI Taxonomy" id="3042024"/>
    <lineage>
        <taxon>Bacteria</taxon>
        <taxon>Pseudomonadati</taxon>
        <taxon>Pseudomonadota</taxon>
        <taxon>Gammaproteobacteria</taxon>
        <taxon>Lysobacterales</taxon>
        <taxon>Lysobacteraceae</taxon>
        <taxon>Luteimonas</taxon>
    </lineage>
</organism>
<evidence type="ECO:0000256" key="1">
    <source>
        <dbReference type="ARBA" id="ARBA00009437"/>
    </source>
</evidence>
<reference evidence="6 7" key="1">
    <citation type="submission" date="2023-04" db="EMBL/GenBank/DDBJ databases">
        <title>Luteimonas sp. M1R5S18.</title>
        <authorList>
            <person name="Sun J.-Q."/>
        </authorList>
    </citation>
    <scope>NUCLEOTIDE SEQUENCE [LARGE SCALE GENOMIC DNA]</scope>
    <source>
        <strain evidence="6 7">M1R5S18</strain>
    </source>
</reference>
<dbReference type="InterPro" id="IPR036388">
    <property type="entry name" value="WH-like_DNA-bd_sf"/>
</dbReference>
<dbReference type="RefSeq" id="WP_280598997.1">
    <property type="nucleotide sequence ID" value="NZ_JARXRN010000011.1"/>
</dbReference>
<keyword evidence="3" id="KW-0238">DNA-binding</keyword>
<dbReference type="CDD" id="cd08422">
    <property type="entry name" value="PBP2_CrgA_like"/>
    <property type="match status" value="1"/>
</dbReference>
<dbReference type="PANTHER" id="PTHR30537:SF30">
    <property type="entry name" value="TRANSCRIPTIONAL REGULATOR-RELATED"/>
    <property type="match status" value="1"/>
</dbReference>
<dbReference type="Gene3D" id="1.10.10.10">
    <property type="entry name" value="Winged helix-like DNA-binding domain superfamily/Winged helix DNA-binding domain"/>
    <property type="match status" value="1"/>
</dbReference>
<dbReference type="Pfam" id="PF03466">
    <property type="entry name" value="LysR_substrate"/>
    <property type="match status" value="1"/>
</dbReference>
<dbReference type="PROSITE" id="PS50931">
    <property type="entry name" value="HTH_LYSR"/>
    <property type="match status" value="1"/>
</dbReference>
<sequence>MIEDIRYLIAFAKVAEAGSFSTGAKALGLSTAATSQYISRLEKSLGVPLFYRSTRRLSLTFDGAQVLQTAQEMLGLYQDGIVHLKQRPSASRKIRITIPAVLVRSDLMTQIANFIREHPDVDISISCSDTRYDIIGESFDLAFRIGELPDSSLRARQVHFLPRVVVASHALLAAYPPVAHPRDLSSLAWIGLTMRPNHRTLRHANGETCEIRYSPRIKVDSIEAAYQLTRQGLGLSAPPTFLARNELDQGVLRLVVPGWSLEPLKVHAVWPSNVPATSPVHALVKSLGHAPGPLDQSID</sequence>
<keyword evidence="7" id="KW-1185">Reference proteome</keyword>
<dbReference type="InterPro" id="IPR036390">
    <property type="entry name" value="WH_DNA-bd_sf"/>
</dbReference>
<dbReference type="Proteomes" id="UP001156831">
    <property type="component" value="Unassembled WGS sequence"/>
</dbReference>
<dbReference type="PANTHER" id="PTHR30537">
    <property type="entry name" value="HTH-TYPE TRANSCRIPTIONAL REGULATOR"/>
    <property type="match status" value="1"/>
</dbReference>
<comment type="caution">
    <text evidence="6">The sequence shown here is derived from an EMBL/GenBank/DDBJ whole genome shotgun (WGS) entry which is preliminary data.</text>
</comment>
<evidence type="ECO:0000313" key="6">
    <source>
        <dbReference type="EMBL" id="MDH5829049.1"/>
    </source>
</evidence>
<name>A0ABT6JEJ2_9GAMM</name>
<dbReference type="InterPro" id="IPR058163">
    <property type="entry name" value="LysR-type_TF_proteobact-type"/>
</dbReference>
<evidence type="ECO:0000256" key="2">
    <source>
        <dbReference type="ARBA" id="ARBA00023015"/>
    </source>
</evidence>
<evidence type="ECO:0000259" key="5">
    <source>
        <dbReference type="PROSITE" id="PS50931"/>
    </source>
</evidence>
<protein>
    <submittedName>
        <fullName evidence="6">LysR family transcriptional regulator</fullName>
    </submittedName>
</protein>
<evidence type="ECO:0000256" key="3">
    <source>
        <dbReference type="ARBA" id="ARBA00023125"/>
    </source>
</evidence>
<dbReference type="Gene3D" id="3.40.190.290">
    <property type="match status" value="1"/>
</dbReference>
<evidence type="ECO:0000313" key="7">
    <source>
        <dbReference type="Proteomes" id="UP001156831"/>
    </source>
</evidence>
<gene>
    <name evidence="6" type="ORF">QFW80_00730</name>
</gene>
<dbReference type="InterPro" id="IPR005119">
    <property type="entry name" value="LysR_subst-bd"/>
</dbReference>
<accession>A0ABT6JEJ2</accession>
<keyword evidence="4" id="KW-0804">Transcription</keyword>